<dbReference type="AlphaFoldDB" id="A0A1V8YV88"/>
<reference evidence="1 2" key="1">
    <citation type="journal article" date="2017" name="BMC Microbiol.">
        <title>Comparative genomics of Enterococcus spp. isolated from bovine feces.</title>
        <authorList>
            <person name="Beukers A.G."/>
            <person name="Zaheer R."/>
            <person name="Goji N."/>
            <person name="Amoako K.K."/>
            <person name="Chaves A.V."/>
            <person name="Ward M.P."/>
            <person name="McAllister T.A."/>
        </authorList>
    </citation>
    <scope>NUCLEOTIDE SEQUENCE [LARGE SCALE GENOMIC DNA]</scope>
    <source>
        <strain evidence="1 2">F1129D 143</strain>
    </source>
</reference>
<protein>
    <recommendedName>
        <fullName evidence="3">Apea-like HEPN domain-containing protein</fullName>
    </recommendedName>
</protein>
<evidence type="ECO:0008006" key="3">
    <source>
        <dbReference type="Google" id="ProtNLM"/>
    </source>
</evidence>
<accession>A0A1V8YV88</accession>
<evidence type="ECO:0000313" key="2">
    <source>
        <dbReference type="Proteomes" id="UP000192477"/>
    </source>
</evidence>
<name>A0A1V8YV88_9ENTE</name>
<dbReference type="RefSeq" id="WP_081182004.1">
    <property type="nucleotide sequence ID" value="NZ_MJEA01000001.1"/>
</dbReference>
<dbReference type="Proteomes" id="UP000192477">
    <property type="component" value="Unassembled WGS sequence"/>
</dbReference>
<evidence type="ECO:0000313" key="1">
    <source>
        <dbReference type="EMBL" id="OQO71654.1"/>
    </source>
</evidence>
<comment type="caution">
    <text evidence="1">The sequence shown here is derived from an EMBL/GenBank/DDBJ whole genome shotgun (WGS) entry which is preliminary data.</text>
</comment>
<dbReference type="STRING" id="112904.BH747_02155"/>
<dbReference type="EMBL" id="MJEA01000001">
    <property type="protein sequence ID" value="OQO71654.1"/>
    <property type="molecule type" value="Genomic_DNA"/>
</dbReference>
<organism evidence="1 2">
    <name type="scientific">Enterococcus villorum</name>
    <dbReference type="NCBI Taxonomy" id="112904"/>
    <lineage>
        <taxon>Bacteria</taxon>
        <taxon>Bacillati</taxon>
        <taxon>Bacillota</taxon>
        <taxon>Bacilli</taxon>
        <taxon>Lactobacillales</taxon>
        <taxon>Enterococcaceae</taxon>
        <taxon>Enterococcus</taxon>
    </lineage>
</organism>
<gene>
    <name evidence="1" type="ORF">BH747_02155</name>
</gene>
<proteinExistence type="predicted"/>
<sequence length="504" mass="57375">MSELVVEYLYFAKKELPEEISKVFKKSISPYVVDSQLKCEFQGENLMCNYDAVPYNDSLQVVFKYKKSGKIALKEVQVFQETLKKINIESSKSRLKHTTLLDTSSLFLSKKLLPYLHKYEWSMRKLIYLVAPTYFRENWITDSITEKKISRLKEKAKNEWNPDNILQWMDLSDFEEYLFGENYIQINGKDEENVLKVKEISAKELLSLIQEGKYSISKEYSLWEEIFDKYMDVESNEIQNDMKIIREGRNTVGHNKELTVSLYQELLKKLKKYIRYLDNAFQKILVGDIGNEELDIMADDLNGYINYKLDATKLNTMKQTLGSMGSVMSRLQEMNTSGLGSAVSRIQEINTTGLVSAVSRIQEMNTSGLVSAVSRIQEMNTSGLGSAVSRIQEMNTSGLGSAVSRIQEINTTGLVSAVSRIQEMNTSGLVSAVSRIQEMNTSGLGSAVSRIQEMNTSRLGSGISKLQEMNTSGTIQNLSKLDDIIPYQEEITDNIDDEEEKYLD</sequence>